<dbReference type="InterPro" id="IPR003718">
    <property type="entry name" value="OsmC/Ohr_fam"/>
</dbReference>
<dbReference type="PANTHER" id="PTHR35368">
    <property type="entry name" value="HYDROPEROXIDE REDUCTASE"/>
    <property type="match status" value="1"/>
</dbReference>
<evidence type="ECO:0000313" key="2">
    <source>
        <dbReference type="Proteomes" id="UP000593915"/>
    </source>
</evidence>
<dbReference type="PANTHER" id="PTHR35368:SF1">
    <property type="entry name" value="HYDROPEROXIDE REDUCTASE"/>
    <property type="match status" value="1"/>
</dbReference>
<evidence type="ECO:0000313" key="1">
    <source>
        <dbReference type="EMBL" id="QOW61258.1"/>
    </source>
</evidence>
<sequence length="148" mass="15701">MAKGLVKGKAEMDMGAGYKVVCESGGKQFILDEPKSIGGTDLGMNPLEALLNALGACKCVVAKLTAKQQGFNLDSISVECTGTFDSDGFKGLNPNAKIGLSEIETVYNIKTSASQEETEKFIAFVDSHCPVNDTIGNSPKLSHKVKRL</sequence>
<dbReference type="InterPro" id="IPR036102">
    <property type="entry name" value="OsmC/Ohrsf"/>
</dbReference>
<dbReference type="AlphaFoldDB" id="A0A7S6WQ42"/>
<dbReference type="InterPro" id="IPR052924">
    <property type="entry name" value="OsmC/Ohr_hydroprdx_reductase"/>
</dbReference>
<dbReference type="InterPro" id="IPR015946">
    <property type="entry name" value="KH_dom-like_a/b"/>
</dbReference>
<gene>
    <name evidence="1" type="ORF">IFE08_02345</name>
</gene>
<dbReference type="Pfam" id="PF02566">
    <property type="entry name" value="OsmC"/>
    <property type="match status" value="1"/>
</dbReference>
<dbReference type="RefSeq" id="WP_029409824.1">
    <property type="nucleotide sequence ID" value="NZ_CP061839.1"/>
</dbReference>
<organism evidence="1 2">
    <name type="scientific">Treponema pedis</name>
    <dbReference type="NCBI Taxonomy" id="409322"/>
    <lineage>
        <taxon>Bacteria</taxon>
        <taxon>Pseudomonadati</taxon>
        <taxon>Spirochaetota</taxon>
        <taxon>Spirochaetia</taxon>
        <taxon>Spirochaetales</taxon>
        <taxon>Treponemataceae</taxon>
        <taxon>Treponema</taxon>
    </lineage>
</organism>
<protein>
    <submittedName>
        <fullName evidence="1">OsmC family protein</fullName>
    </submittedName>
</protein>
<accession>A0A7S6WQ42</accession>
<dbReference type="Gene3D" id="3.30.300.20">
    <property type="match status" value="1"/>
</dbReference>
<dbReference type="EMBL" id="CP061839">
    <property type="protein sequence ID" value="QOW61258.1"/>
    <property type="molecule type" value="Genomic_DNA"/>
</dbReference>
<name>A0A7S6WQ42_9SPIR</name>
<reference evidence="1 2" key="1">
    <citation type="submission" date="2020-09" db="EMBL/GenBank/DDBJ databases">
        <title>Characterization of Treponema spp. from bovine digital dermatitis in Korea.</title>
        <authorList>
            <person name="Espiritu H.M."/>
            <person name="Cho Y.I."/>
            <person name="Mamuad L."/>
        </authorList>
    </citation>
    <scope>NUCLEOTIDE SEQUENCE [LARGE SCALE GENOMIC DNA]</scope>
    <source>
        <strain evidence="1 2">KS1</strain>
    </source>
</reference>
<proteinExistence type="predicted"/>
<dbReference type="Proteomes" id="UP000593915">
    <property type="component" value="Chromosome"/>
</dbReference>
<dbReference type="SUPFAM" id="SSF82784">
    <property type="entry name" value="OsmC-like"/>
    <property type="match status" value="1"/>
</dbReference>